<organism evidence="4 5">
    <name type="scientific">Celerinatantimonas diazotrophica</name>
    <dbReference type="NCBI Taxonomy" id="412034"/>
    <lineage>
        <taxon>Bacteria</taxon>
        <taxon>Pseudomonadati</taxon>
        <taxon>Pseudomonadota</taxon>
        <taxon>Gammaproteobacteria</taxon>
        <taxon>Celerinatantimonadaceae</taxon>
        <taxon>Celerinatantimonas</taxon>
    </lineage>
</organism>
<dbReference type="PANTHER" id="PTHR46470:SF4">
    <property type="entry name" value="5-AMINO-6-(5-PHOSPHO-D-RIBITYLAMINO)URACIL PHOSPHATASE YIGB"/>
    <property type="match status" value="1"/>
</dbReference>
<dbReference type="OrthoDB" id="367448at2"/>
<protein>
    <submittedName>
        <fullName evidence="4">Putative hydrolase of the HAD superfamily</fullName>
    </submittedName>
</protein>
<proteinExistence type="predicted"/>
<dbReference type="NCBIfam" id="TIGR01549">
    <property type="entry name" value="HAD-SF-IA-v1"/>
    <property type="match status" value="1"/>
</dbReference>
<dbReference type="InterPro" id="IPR023214">
    <property type="entry name" value="HAD_sf"/>
</dbReference>
<gene>
    <name evidence="4" type="ORF">EV690_0214</name>
</gene>
<evidence type="ECO:0000256" key="1">
    <source>
        <dbReference type="ARBA" id="ARBA00001946"/>
    </source>
</evidence>
<sequence>MQFYRRWSRPVALSFDLDDTLYDNHPVIKRANVWMEDTLADELGQRINWTIYKNKVLQHDPMLIHDVTECRRAWLSLGLKTQGVAHAKERANELMEAFIAVRSDFSVPERSHQLLAKLAQRYPLVAMTNGNVDIQRIGIAEYFTHIYYAGGEYRQKPYPDLFQATAEALSLPPEQIAHVGDDPHTDVYGALCHGYQSVWLNDRQSPCPVHLPHVSVTDLAELEALLV</sequence>
<dbReference type="Gene3D" id="1.20.120.1600">
    <property type="match status" value="1"/>
</dbReference>
<dbReference type="AlphaFoldDB" id="A0A4R1KF15"/>
<accession>A0A4R1KF15</accession>
<dbReference type="InterPro" id="IPR036412">
    <property type="entry name" value="HAD-like_sf"/>
</dbReference>
<dbReference type="PANTHER" id="PTHR46470">
    <property type="entry name" value="N-ACYLNEURAMINATE-9-PHOSPHATASE"/>
    <property type="match status" value="1"/>
</dbReference>
<evidence type="ECO:0000256" key="2">
    <source>
        <dbReference type="ARBA" id="ARBA00022801"/>
    </source>
</evidence>
<keyword evidence="2 4" id="KW-0378">Hydrolase</keyword>
<evidence type="ECO:0000313" key="5">
    <source>
        <dbReference type="Proteomes" id="UP000295565"/>
    </source>
</evidence>
<evidence type="ECO:0000313" key="4">
    <source>
        <dbReference type="EMBL" id="TCK63328.1"/>
    </source>
</evidence>
<name>A0A4R1KF15_9GAMM</name>
<evidence type="ECO:0000256" key="3">
    <source>
        <dbReference type="ARBA" id="ARBA00022842"/>
    </source>
</evidence>
<comment type="caution">
    <text evidence="4">The sequence shown here is derived from an EMBL/GenBank/DDBJ whole genome shotgun (WGS) entry which is preliminary data.</text>
</comment>
<dbReference type="InterPro" id="IPR051400">
    <property type="entry name" value="HAD-like_hydrolase"/>
</dbReference>
<dbReference type="Gene3D" id="3.40.50.1000">
    <property type="entry name" value="HAD superfamily/HAD-like"/>
    <property type="match status" value="1"/>
</dbReference>
<reference evidence="4 5" key="1">
    <citation type="submission" date="2019-03" db="EMBL/GenBank/DDBJ databases">
        <title>Genomic Encyclopedia of Type Strains, Phase IV (KMG-IV): sequencing the most valuable type-strain genomes for metagenomic binning, comparative biology and taxonomic classification.</title>
        <authorList>
            <person name="Goeker M."/>
        </authorList>
    </citation>
    <scope>NUCLEOTIDE SEQUENCE [LARGE SCALE GENOMIC DNA]</scope>
    <source>
        <strain evidence="4 5">DSM 18577</strain>
    </source>
</reference>
<keyword evidence="3" id="KW-0460">Magnesium</keyword>
<dbReference type="GO" id="GO:0016787">
    <property type="term" value="F:hydrolase activity"/>
    <property type="evidence" value="ECO:0007669"/>
    <property type="project" value="UniProtKB-KW"/>
</dbReference>
<dbReference type="SUPFAM" id="SSF56784">
    <property type="entry name" value="HAD-like"/>
    <property type="match status" value="1"/>
</dbReference>
<dbReference type="GO" id="GO:0009231">
    <property type="term" value="P:riboflavin biosynthetic process"/>
    <property type="evidence" value="ECO:0007669"/>
    <property type="project" value="TreeGrafter"/>
</dbReference>
<dbReference type="RefSeq" id="WP_131911084.1">
    <property type="nucleotide sequence ID" value="NZ_OU594967.1"/>
</dbReference>
<dbReference type="SFLD" id="SFLDG01129">
    <property type="entry name" value="C1.5:_HAD__Beta-PGM__Phosphata"/>
    <property type="match status" value="1"/>
</dbReference>
<dbReference type="SFLD" id="SFLDS00003">
    <property type="entry name" value="Haloacid_Dehalogenase"/>
    <property type="match status" value="1"/>
</dbReference>
<comment type="cofactor">
    <cofactor evidence="1">
        <name>Mg(2+)</name>
        <dbReference type="ChEBI" id="CHEBI:18420"/>
    </cofactor>
</comment>
<dbReference type="EMBL" id="SMGD01000002">
    <property type="protein sequence ID" value="TCK63328.1"/>
    <property type="molecule type" value="Genomic_DNA"/>
</dbReference>
<dbReference type="Pfam" id="PF00702">
    <property type="entry name" value="Hydrolase"/>
    <property type="match status" value="1"/>
</dbReference>
<dbReference type="Proteomes" id="UP000295565">
    <property type="component" value="Unassembled WGS sequence"/>
</dbReference>
<keyword evidence="5" id="KW-1185">Reference proteome</keyword>
<dbReference type="InterPro" id="IPR006439">
    <property type="entry name" value="HAD-SF_hydro_IA"/>
</dbReference>